<accession>A0A4P8MV52</accession>
<dbReference type="Proteomes" id="UP000304214">
    <property type="component" value="Segment"/>
</dbReference>
<sequence length="71" mass="8251">MNQQQELQTFLAALQQASKQAVGLRQMNVTDKSNRSEWIVGVGNQMFSLWCNPDDSWGWEYYNPMQSNFGF</sequence>
<dbReference type="EMBL" id="MK719701">
    <property type="protein sequence ID" value="QCQ57891.1"/>
    <property type="molecule type" value="Genomic_DNA"/>
</dbReference>
<protein>
    <submittedName>
        <fullName evidence="1">Uncharacterized protein</fullName>
    </submittedName>
</protein>
<evidence type="ECO:0000313" key="2">
    <source>
        <dbReference type="Proteomes" id="UP000304214"/>
    </source>
</evidence>
<gene>
    <name evidence="1" type="ORF">Barba1A_gp040</name>
</gene>
<proteinExistence type="predicted"/>
<reference evidence="1 2" key="1">
    <citation type="submission" date="2019-03" db="EMBL/GenBank/DDBJ databases">
        <title>Genomic and seasonal variations among aquatic phages infecting the Baltic Sea Gammaproteobacteria Rheinheimera sp. bal341.</title>
        <authorList>
            <person name="Nilsson E."/>
            <person name="Li K."/>
            <person name="Fridlund J."/>
            <person name="Sulcius S."/>
            <person name="Bunse C."/>
            <person name="Karlsson C.M.G."/>
            <person name="Lindh M."/>
            <person name="Lundin D."/>
            <person name="Pinhassi J."/>
            <person name="Holmfeldt K."/>
        </authorList>
    </citation>
    <scope>NUCLEOTIDE SEQUENCE [LARGE SCALE GENOMIC DNA]</scope>
</reference>
<organism evidence="1 2">
    <name type="scientific">Rheinheimera phage vB_RspM_Barba1A</name>
    <dbReference type="NCBI Taxonomy" id="2565659"/>
    <lineage>
        <taxon>Viruses</taxon>
        <taxon>Duplodnaviria</taxon>
        <taxon>Heunggongvirae</taxon>
        <taxon>Uroviricota</taxon>
        <taxon>Caudoviricetes</taxon>
        <taxon>Barbavirus</taxon>
        <taxon>Barbavirus barba18A</taxon>
    </lineage>
</organism>
<name>A0A4P8MV52_9CAUD</name>
<evidence type="ECO:0000313" key="1">
    <source>
        <dbReference type="EMBL" id="QCQ57891.1"/>
    </source>
</evidence>